<sequence length="239" mass="25144">MRRLVATTAAVAVLSLGLSTTAPPPAQAQIAVIDPQAIIQAIKQVEQQLQMITQLQQQVASQAAMLQKLGVDVTGPLQQIASEATQLLQTAQGIGYQGQNLAQQFQQAYPTDLKGMSFAQTRQALAGWQANSRQTLQEAMATQNLIVRSQPTSAGAVNAAVAASQNAAGQTAAIQATNQLLASLSTQLTQLQTILITQGRAQQTAEAQAQGARAAGAAESQRYWNVQHPASRVKNPGDL</sequence>
<organism evidence="2 3">
    <name type="scientific">Phenylobacterium ferrooxidans</name>
    <dbReference type="NCBI Taxonomy" id="2982689"/>
    <lineage>
        <taxon>Bacteria</taxon>
        <taxon>Pseudomonadati</taxon>
        <taxon>Pseudomonadota</taxon>
        <taxon>Alphaproteobacteria</taxon>
        <taxon>Caulobacterales</taxon>
        <taxon>Caulobacteraceae</taxon>
        <taxon>Phenylobacterium</taxon>
    </lineage>
</organism>
<dbReference type="EMBL" id="JAOTJD010000060">
    <property type="protein sequence ID" value="MFD3266458.1"/>
    <property type="molecule type" value="Genomic_DNA"/>
</dbReference>
<dbReference type="Proteomes" id="UP001598130">
    <property type="component" value="Unassembled WGS sequence"/>
</dbReference>
<accession>A0ABW6CZW9</accession>
<evidence type="ECO:0000313" key="2">
    <source>
        <dbReference type="EMBL" id="MFD3266458.1"/>
    </source>
</evidence>
<comment type="caution">
    <text evidence="2">The sequence shown here is derived from an EMBL/GenBank/DDBJ whole genome shotgun (WGS) entry which is preliminary data.</text>
</comment>
<feature type="signal peptide" evidence="1">
    <location>
        <begin position="1"/>
        <end position="28"/>
    </location>
</feature>
<keyword evidence="3" id="KW-1185">Reference proteome</keyword>
<proteinExistence type="predicted"/>
<reference evidence="2 3" key="1">
    <citation type="submission" date="2022-09" db="EMBL/GenBank/DDBJ databases">
        <title>New species of Phenylobacterium.</title>
        <authorList>
            <person name="Mieszkin S."/>
        </authorList>
    </citation>
    <scope>NUCLEOTIDE SEQUENCE [LARGE SCALE GENOMIC DNA]</scope>
    <source>
        <strain evidence="2 3">HK31-G</strain>
    </source>
</reference>
<keyword evidence="1" id="KW-0732">Signal</keyword>
<protein>
    <submittedName>
        <fullName evidence="2">Conjugal transfer protein TrbJ</fullName>
    </submittedName>
</protein>
<evidence type="ECO:0000256" key="1">
    <source>
        <dbReference type="SAM" id="SignalP"/>
    </source>
</evidence>
<gene>
    <name evidence="2" type="ORF">OCL97_21155</name>
</gene>
<feature type="chain" id="PRO_5046362477" evidence="1">
    <location>
        <begin position="29"/>
        <end position="239"/>
    </location>
</feature>
<evidence type="ECO:0000313" key="3">
    <source>
        <dbReference type="Proteomes" id="UP001598130"/>
    </source>
</evidence>
<dbReference type="RefSeq" id="WP_377371711.1">
    <property type="nucleotide sequence ID" value="NZ_JAOTJD010000060.1"/>
</dbReference>
<name>A0ABW6CZW9_9CAUL</name>